<evidence type="ECO:0000313" key="2">
    <source>
        <dbReference type="EMBL" id="QJA91051.1"/>
    </source>
</evidence>
<gene>
    <name evidence="1" type="ORF">MM415A02993_0011</name>
    <name evidence="2" type="ORF">MM415B03495_0005</name>
</gene>
<dbReference type="EMBL" id="MT141907">
    <property type="protein sequence ID" value="QJA71885.1"/>
    <property type="molecule type" value="Genomic_DNA"/>
</dbReference>
<name>A0A6M3LCT7_9ZZZZ</name>
<evidence type="ECO:0000313" key="1">
    <source>
        <dbReference type="EMBL" id="QJA71885.1"/>
    </source>
</evidence>
<reference evidence="2" key="1">
    <citation type="submission" date="2020-03" db="EMBL/GenBank/DDBJ databases">
        <title>The deep terrestrial virosphere.</title>
        <authorList>
            <person name="Holmfeldt K."/>
            <person name="Nilsson E."/>
            <person name="Simone D."/>
            <person name="Lopez-Fernandez M."/>
            <person name="Wu X."/>
            <person name="de Brujin I."/>
            <person name="Lundin D."/>
            <person name="Andersson A."/>
            <person name="Bertilsson S."/>
            <person name="Dopson M."/>
        </authorList>
    </citation>
    <scope>NUCLEOTIDE SEQUENCE</scope>
    <source>
        <strain evidence="1">MM415A02993</strain>
        <strain evidence="2">MM415B03495</strain>
    </source>
</reference>
<sequence>MGGITYKTRPKQKRARAVWDYVTKKQGREPFELWWNPTAWNMHGDAWWGWWMANYGEDDVIPISPSDVT</sequence>
<protein>
    <submittedName>
        <fullName evidence="2">Uncharacterized protein</fullName>
    </submittedName>
</protein>
<organism evidence="2">
    <name type="scientific">viral metagenome</name>
    <dbReference type="NCBI Taxonomy" id="1070528"/>
    <lineage>
        <taxon>unclassified sequences</taxon>
        <taxon>metagenomes</taxon>
        <taxon>organismal metagenomes</taxon>
    </lineage>
</organism>
<dbReference type="EMBL" id="MT142957">
    <property type="protein sequence ID" value="QJA91051.1"/>
    <property type="molecule type" value="Genomic_DNA"/>
</dbReference>
<accession>A0A6M3LCT7</accession>
<proteinExistence type="predicted"/>
<dbReference type="AlphaFoldDB" id="A0A6M3LCT7"/>